<keyword evidence="9 14" id="KW-0547">Nucleotide-binding</keyword>
<dbReference type="AlphaFoldDB" id="A0A0V0ZC34"/>
<dbReference type="GO" id="GO:0035556">
    <property type="term" value="P:intracellular signal transduction"/>
    <property type="evidence" value="ECO:0007669"/>
    <property type="project" value="TreeGrafter"/>
</dbReference>
<keyword evidence="10 16" id="KW-0418">Kinase</keyword>
<dbReference type="PROSITE" id="PS50011">
    <property type="entry name" value="PROTEIN_KINASE_DOM"/>
    <property type="match status" value="1"/>
</dbReference>
<evidence type="ECO:0000256" key="8">
    <source>
        <dbReference type="ARBA" id="ARBA00022679"/>
    </source>
</evidence>
<evidence type="ECO:0000256" key="9">
    <source>
        <dbReference type="ARBA" id="ARBA00022741"/>
    </source>
</evidence>
<keyword evidence="17" id="KW-1185">Reference proteome</keyword>
<comment type="subcellular location">
    <subcellularLocation>
        <location evidence="1">Cytoplasm</location>
    </subcellularLocation>
</comment>
<organism evidence="16 17">
    <name type="scientific">Trichinella patagoniensis</name>
    <dbReference type="NCBI Taxonomy" id="990121"/>
    <lineage>
        <taxon>Eukaryota</taxon>
        <taxon>Metazoa</taxon>
        <taxon>Ecdysozoa</taxon>
        <taxon>Nematoda</taxon>
        <taxon>Enoplea</taxon>
        <taxon>Dorylaimia</taxon>
        <taxon>Trichinellida</taxon>
        <taxon>Trichinellidae</taxon>
        <taxon>Trichinella</taxon>
    </lineage>
</organism>
<keyword evidence="5" id="KW-0217">Developmental protein</keyword>
<dbReference type="Gene3D" id="3.30.200.20">
    <property type="entry name" value="Phosphorylase Kinase, domain 1"/>
    <property type="match status" value="1"/>
</dbReference>
<dbReference type="Gene3D" id="2.30.29.30">
    <property type="entry name" value="Pleckstrin-homology domain (PH domain)/Phosphotyrosine-binding domain (PTB)"/>
    <property type="match status" value="1"/>
</dbReference>
<dbReference type="EC" id="2.7.11.1" evidence="3"/>
<keyword evidence="7" id="KW-0723">Serine/threonine-protein kinase</keyword>
<comment type="caution">
    <text evidence="16">The sequence shown here is derived from an EMBL/GenBank/DDBJ whole genome shotgun (WGS) entry which is preliminary data.</text>
</comment>
<dbReference type="EMBL" id="JYDQ01000245">
    <property type="protein sequence ID" value="KRY10068.1"/>
    <property type="molecule type" value="Genomic_DNA"/>
</dbReference>
<dbReference type="InterPro" id="IPR008271">
    <property type="entry name" value="Ser/Thr_kinase_AS"/>
</dbReference>
<dbReference type="InterPro" id="IPR011993">
    <property type="entry name" value="PH-like_dom_sf"/>
</dbReference>
<dbReference type="CDD" id="cd05581">
    <property type="entry name" value="STKc_PDK1"/>
    <property type="match status" value="1"/>
</dbReference>
<keyword evidence="6" id="KW-0963">Cytoplasm</keyword>
<dbReference type="Gene3D" id="1.10.510.10">
    <property type="entry name" value="Transferase(Phosphotransferase) domain 1"/>
    <property type="match status" value="1"/>
</dbReference>
<keyword evidence="8" id="KW-0808">Transferase</keyword>
<dbReference type="SMART" id="SM00220">
    <property type="entry name" value="S_TKc"/>
    <property type="match status" value="1"/>
</dbReference>
<dbReference type="GO" id="GO:1901701">
    <property type="term" value="P:cellular response to oxygen-containing compound"/>
    <property type="evidence" value="ECO:0007669"/>
    <property type="project" value="UniProtKB-ARBA"/>
</dbReference>
<accession>A0A0V0ZC34</accession>
<comment type="catalytic activity">
    <reaction evidence="12">
        <text>L-threonyl-[protein] + ATP = O-phospho-L-threonyl-[protein] + ADP + H(+)</text>
        <dbReference type="Rhea" id="RHEA:46608"/>
        <dbReference type="Rhea" id="RHEA-COMP:11060"/>
        <dbReference type="Rhea" id="RHEA-COMP:11605"/>
        <dbReference type="ChEBI" id="CHEBI:15378"/>
        <dbReference type="ChEBI" id="CHEBI:30013"/>
        <dbReference type="ChEBI" id="CHEBI:30616"/>
        <dbReference type="ChEBI" id="CHEBI:61977"/>
        <dbReference type="ChEBI" id="CHEBI:456216"/>
        <dbReference type="EC" id="2.7.11.1"/>
    </reaction>
</comment>
<dbReference type="FunFam" id="2.30.29.30:FF:000324">
    <property type="entry name" value="Phosphoinositide-dependent kinase 1, isoform F"/>
    <property type="match status" value="1"/>
</dbReference>
<evidence type="ECO:0000256" key="4">
    <source>
        <dbReference type="ARBA" id="ARBA00018538"/>
    </source>
</evidence>
<proteinExistence type="inferred from homology"/>
<dbReference type="InterPro" id="IPR001849">
    <property type="entry name" value="PH_domain"/>
</dbReference>
<evidence type="ECO:0000256" key="11">
    <source>
        <dbReference type="ARBA" id="ARBA00022840"/>
    </source>
</evidence>
<dbReference type="STRING" id="990121.A0A0V0ZC34"/>
<feature type="binding site" evidence="14">
    <location>
        <position position="66"/>
    </location>
    <ligand>
        <name>ATP</name>
        <dbReference type="ChEBI" id="CHEBI:30616"/>
    </ligand>
</feature>
<dbReference type="InterPro" id="IPR017441">
    <property type="entry name" value="Protein_kinase_ATP_BS"/>
</dbReference>
<gene>
    <name evidence="16" type="primary">Pdpk1</name>
    <name evidence="16" type="ORF">T12_8591</name>
</gene>
<evidence type="ECO:0000256" key="10">
    <source>
        <dbReference type="ARBA" id="ARBA00022777"/>
    </source>
</evidence>
<protein>
    <recommendedName>
        <fullName evidence="4">3-phosphoinositide-dependent protein kinase 1</fullName>
        <ecNumber evidence="3">2.7.11.1</ecNumber>
    </recommendedName>
</protein>
<dbReference type="InterPro" id="IPR039046">
    <property type="entry name" value="PDPK1"/>
</dbReference>
<dbReference type="InterPro" id="IPR050236">
    <property type="entry name" value="Ser_Thr_kinase_AGC"/>
</dbReference>
<dbReference type="GO" id="GO:0048638">
    <property type="term" value="P:regulation of developmental growth"/>
    <property type="evidence" value="ECO:0007669"/>
    <property type="project" value="UniProtKB-ARBA"/>
</dbReference>
<dbReference type="PANTHER" id="PTHR24356">
    <property type="entry name" value="SERINE/THREONINE-PROTEIN KINASE"/>
    <property type="match status" value="1"/>
</dbReference>
<evidence type="ECO:0000256" key="1">
    <source>
        <dbReference type="ARBA" id="ARBA00004496"/>
    </source>
</evidence>
<feature type="domain" description="Protein kinase" evidence="15">
    <location>
        <begin position="37"/>
        <end position="335"/>
    </location>
</feature>
<comment type="similarity">
    <text evidence="2">Belongs to the protein kinase superfamily. AGC Ser/Thr protein kinase family. PDPK1 subfamily.</text>
</comment>
<dbReference type="Proteomes" id="UP000054783">
    <property type="component" value="Unassembled WGS sequence"/>
</dbReference>
<dbReference type="CDD" id="cd01262">
    <property type="entry name" value="PH_PDK1"/>
    <property type="match status" value="1"/>
</dbReference>
<dbReference type="SUPFAM" id="SSF56112">
    <property type="entry name" value="Protein kinase-like (PK-like)"/>
    <property type="match status" value="1"/>
</dbReference>
<dbReference type="OrthoDB" id="347657at2759"/>
<sequence>LTMSSLTSGCHSSSTTSQERCVEQADKGKITKSPKDFIFLRTIGEGSFSTVYAGVEVCTGREVAIKVCEKQLIKRERKVPYVMQEKDVMAILNSHPHPFLVRLFCTFQDADHLYFAMTFAKNGELLACLKKLGSFEESVAKFYTAEIVSGLEHLHNLKIIHRDLKPENVLLSESMHILISDFGSAKILKPTLTEKRLADQPLPLLSRVSKRASFVGTAQYVSPEVLNSKPTTLACDFWALGCIIYQMLSGLPPFRAANEYLIFQKINKLDYEFPDGFNTVAMDLVRKFLVWDISRSQGFQRSFQLFFLVQKIEPAERLGSVERGGVAEVKNHPFFDGIDWNTLPMQKPPEMTPYLPGIASSGKMSSDEIEEALKLEPGLGDKQLTRLLGLNLFTPSSSCSSMEASRNGDSKDLIVERGSNESRKQALEEQRKNNIYDQFVEGNLIIKSGYLEKRKGLFARRRMFLMTEGPHLYYVDPVNMELKGQIPWTQELRTEAKNFKIFFVHTPNRTYYLEDPTGHCLDWCKAIEQLHNQYFKNGKR</sequence>
<evidence type="ECO:0000313" key="17">
    <source>
        <dbReference type="Proteomes" id="UP000054783"/>
    </source>
</evidence>
<dbReference type="PROSITE" id="PS00108">
    <property type="entry name" value="PROTEIN_KINASE_ST"/>
    <property type="match status" value="1"/>
</dbReference>
<dbReference type="PROSITE" id="PS00107">
    <property type="entry name" value="PROTEIN_KINASE_ATP"/>
    <property type="match status" value="1"/>
</dbReference>
<dbReference type="Pfam" id="PF14593">
    <property type="entry name" value="PH_3"/>
    <property type="match status" value="1"/>
</dbReference>
<dbReference type="FunFam" id="1.10.510.10:FF:000534">
    <property type="entry name" value="Serine/threonine-protein kinase PKH2"/>
    <property type="match status" value="1"/>
</dbReference>
<evidence type="ECO:0000256" key="12">
    <source>
        <dbReference type="ARBA" id="ARBA00047899"/>
    </source>
</evidence>
<reference evidence="16 17" key="1">
    <citation type="submission" date="2015-01" db="EMBL/GenBank/DDBJ databases">
        <title>Evolution of Trichinella species and genotypes.</title>
        <authorList>
            <person name="Korhonen P.K."/>
            <person name="Edoardo P."/>
            <person name="Giuseppe L.R."/>
            <person name="Gasser R.B."/>
        </authorList>
    </citation>
    <scope>NUCLEOTIDE SEQUENCE [LARGE SCALE GENOMIC DNA]</scope>
    <source>
        <strain evidence="16">ISS2496</strain>
    </source>
</reference>
<dbReference type="InterPro" id="IPR011009">
    <property type="entry name" value="Kinase-like_dom_sf"/>
</dbReference>
<evidence type="ECO:0000259" key="15">
    <source>
        <dbReference type="PROSITE" id="PS50011"/>
    </source>
</evidence>
<evidence type="ECO:0000256" key="6">
    <source>
        <dbReference type="ARBA" id="ARBA00022490"/>
    </source>
</evidence>
<dbReference type="PANTHER" id="PTHR24356:SF163">
    <property type="entry name" value="3-PHOSPHOINOSITIDE-DEPENDENT PROTEIN KINASE 1-RELATED"/>
    <property type="match status" value="1"/>
</dbReference>
<evidence type="ECO:0000256" key="3">
    <source>
        <dbReference type="ARBA" id="ARBA00012513"/>
    </source>
</evidence>
<evidence type="ECO:0000256" key="2">
    <source>
        <dbReference type="ARBA" id="ARBA00010006"/>
    </source>
</evidence>
<feature type="non-terminal residue" evidence="16">
    <location>
        <position position="1"/>
    </location>
</feature>
<dbReference type="GO" id="GO:0004674">
    <property type="term" value="F:protein serine/threonine kinase activity"/>
    <property type="evidence" value="ECO:0007669"/>
    <property type="project" value="UniProtKB-KW"/>
</dbReference>
<dbReference type="GO" id="GO:0005524">
    <property type="term" value="F:ATP binding"/>
    <property type="evidence" value="ECO:0007669"/>
    <property type="project" value="UniProtKB-UniRule"/>
</dbReference>
<dbReference type="InterPro" id="IPR033931">
    <property type="entry name" value="PDK1-typ_PH"/>
</dbReference>
<evidence type="ECO:0000313" key="16">
    <source>
        <dbReference type="EMBL" id="KRY10068.1"/>
    </source>
</evidence>
<dbReference type="InterPro" id="IPR000719">
    <property type="entry name" value="Prot_kinase_dom"/>
</dbReference>
<dbReference type="GO" id="GO:0005737">
    <property type="term" value="C:cytoplasm"/>
    <property type="evidence" value="ECO:0007669"/>
    <property type="project" value="UniProtKB-SubCell"/>
</dbReference>
<comment type="catalytic activity">
    <reaction evidence="13">
        <text>L-seryl-[protein] + ATP = O-phospho-L-seryl-[protein] + ADP + H(+)</text>
        <dbReference type="Rhea" id="RHEA:17989"/>
        <dbReference type="Rhea" id="RHEA-COMP:9863"/>
        <dbReference type="Rhea" id="RHEA-COMP:11604"/>
        <dbReference type="ChEBI" id="CHEBI:15378"/>
        <dbReference type="ChEBI" id="CHEBI:29999"/>
        <dbReference type="ChEBI" id="CHEBI:30616"/>
        <dbReference type="ChEBI" id="CHEBI:83421"/>
        <dbReference type="ChEBI" id="CHEBI:456216"/>
        <dbReference type="EC" id="2.7.11.1"/>
    </reaction>
</comment>
<name>A0A0V0ZC34_9BILA</name>
<evidence type="ECO:0000256" key="13">
    <source>
        <dbReference type="ARBA" id="ARBA00048679"/>
    </source>
</evidence>
<keyword evidence="11 14" id="KW-0067">ATP-binding</keyword>
<evidence type="ECO:0000256" key="7">
    <source>
        <dbReference type="ARBA" id="ARBA00022527"/>
    </source>
</evidence>
<dbReference type="SUPFAM" id="SSF50729">
    <property type="entry name" value="PH domain-like"/>
    <property type="match status" value="1"/>
</dbReference>
<dbReference type="Pfam" id="PF00069">
    <property type="entry name" value="Pkinase"/>
    <property type="match status" value="1"/>
</dbReference>
<evidence type="ECO:0000256" key="14">
    <source>
        <dbReference type="PROSITE-ProRule" id="PRU10141"/>
    </source>
</evidence>
<evidence type="ECO:0000256" key="5">
    <source>
        <dbReference type="ARBA" id="ARBA00022473"/>
    </source>
</evidence>
<dbReference type="SMART" id="SM00233">
    <property type="entry name" value="PH"/>
    <property type="match status" value="1"/>
</dbReference>